<dbReference type="CDD" id="cd18186">
    <property type="entry name" value="BTB_POZ_ZBTB_KLHL-like"/>
    <property type="match status" value="1"/>
</dbReference>
<accession>A0A6A6RVL3</accession>
<evidence type="ECO:0000313" key="4">
    <source>
        <dbReference type="Proteomes" id="UP000799753"/>
    </source>
</evidence>
<dbReference type="OrthoDB" id="5275938at2759"/>
<sequence>MAQSVTQSTLFPDRRTTNNATTNQQPFSIFSGLGTSTTNSPVQNPAWVLQPTIELCGHTDVTLIIGEEEQPVRASVAVLRNAGPVWRAMFEPHWAESEASEIFFPEDDVEAMLLVFRIAHLRFQDLPKKNGLTFKTLLNLAVVSDKYDVVHLVRPFLDLNGWAQKYAYPNYTGPNYASWLFIAWTFGYATSFDALSRHLAFTLHVKKPFPGWTIYLTTHDFIVERDMPPDIMDSILQVRKNALAAGLKECYAILDKAIARTECVARTYSGKPKDAPECHSMIIGTLLSQMIFTELYPSRVQAQNTDWSVQYLQETIGAIKPTTYESYDFAKLHDTSRHGKNPEEFRKCGLISHALCGTLIDFAAAMRQVVSQMPSPMLDSHKRHMEEQAKK</sequence>
<evidence type="ECO:0000313" key="3">
    <source>
        <dbReference type="EMBL" id="KAF2639205.1"/>
    </source>
</evidence>
<evidence type="ECO:0000256" key="1">
    <source>
        <dbReference type="SAM" id="MobiDB-lite"/>
    </source>
</evidence>
<reference evidence="3" key="1">
    <citation type="journal article" date="2020" name="Stud. Mycol.">
        <title>101 Dothideomycetes genomes: a test case for predicting lifestyles and emergence of pathogens.</title>
        <authorList>
            <person name="Haridas S."/>
            <person name="Albert R."/>
            <person name="Binder M."/>
            <person name="Bloem J."/>
            <person name="Labutti K."/>
            <person name="Salamov A."/>
            <person name="Andreopoulos B."/>
            <person name="Baker S."/>
            <person name="Barry K."/>
            <person name="Bills G."/>
            <person name="Bluhm B."/>
            <person name="Cannon C."/>
            <person name="Castanera R."/>
            <person name="Culley D."/>
            <person name="Daum C."/>
            <person name="Ezra D."/>
            <person name="Gonzalez J."/>
            <person name="Henrissat B."/>
            <person name="Kuo A."/>
            <person name="Liang C."/>
            <person name="Lipzen A."/>
            <person name="Lutzoni F."/>
            <person name="Magnuson J."/>
            <person name="Mondo S."/>
            <person name="Nolan M."/>
            <person name="Ohm R."/>
            <person name="Pangilinan J."/>
            <person name="Park H.-J."/>
            <person name="Ramirez L."/>
            <person name="Alfaro M."/>
            <person name="Sun H."/>
            <person name="Tritt A."/>
            <person name="Yoshinaga Y."/>
            <person name="Zwiers L.-H."/>
            <person name="Turgeon B."/>
            <person name="Goodwin S."/>
            <person name="Spatafora J."/>
            <person name="Crous P."/>
            <person name="Grigoriev I."/>
        </authorList>
    </citation>
    <scope>NUCLEOTIDE SEQUENCE</scope>
    <source>
        <strain evidence="3">CBS 473.64</strain>
    </source>
</reference>
<keyword evidence="4" id="KW-1185">Reference proteome</keyword>
<organism evidence="3 4">
    <name type="scientific">Massarina eburnea CBS 473.64</name>
    <dbReference type="NCBI Taxonomy" id="1395130"/>
    <lineage>
        <taxon>Eukaryota</taxon>
        <taxon>Fungi</taxon>
        <taxon>Dikarya</taxon>
        <taxon>Ascomycota</taxon>
        <taxon>Pezizomycotina</taxon>
        <taxon>Dothideomycetes</taxon>
        <taxon>Pleosporomycetidae</taxon>
        <taxon>Pleosporales</taxon>
        <taxon>Massarineae</taxon>
        <taxon>Massarinaceae</taxon>
        <taxon>Massarina</taxon>
    </lineage>
</organism>
<feature type="compositionally biased region" description="Polar residues" evidence="1">
    <location>
        <begin position="1"/>
        <end position="10"/>
    </location>
</feature>
<evidence type="ECO:0000259" key="2">
    <source>
        <dbReference type="PROSITE" id="PS50097"/>
    </source>
</evidence>
<feature type="region of interest" description="Disordered" evidence="1">
    <location>
        <begin position="1"/>
        <end position="32"/>
    </location>
</feature>
<dbReference type="SUPFAM" id="SSF54695">
    <property type="entry name" value="POZ domain"/>
    <property type="match status" value="1"/>
</dbReference>
<dbReference type="AlphaFoldDB" id="A0A6A6RVL3"/>
<feature type="domain" description="BTB" evidence="2">
    <location>
        <begin position="59"/>
        <end position="128"/>
    </location>
</feature>
<proteinExistence type="predicted"/>
<dbReference type="InterPro" id="IPR011333">
    <property type="entry name" value="SKP1/BTB/POZ_sf"/>
</dbReference>
<dbReference type="EMBL" id="MU006787">
    <property type="protein sequence ID" value="KAF2639205.1"/>
    <property type="molecule type" value="Genomic_DNA"/>
</dbReference>
<gene>
    <name evidence="3" type="ORF">P280DRAFT_519400</name>
</gene>
<name>A0A6A6RVL3_9PLEO</name>
<dbReference type="Proteomes" id="UP000799753">
    <property type="component" value="Unassembled WGS sequence"/>
</dbReference>
<protein>
    <recommendedName>
        <fullName evidence="2">BTB domain-containing protein</fullName>
    </recommendedName>
</protein>
<dbReference type="InterPro" id="IPR000210">
    <property type="entry name" value="BTB/POZ_dom"/>
</dbReference>
<dbReference type="Gene3D" id="3.30.710.10">
    <property type="entry name" value="Potassium Channel Kv1.1, Chain A"/>
    <property type="match status" value="1"/>
</dbReference>
<dbReference type="PROSITE" id="PS50097">
    <property type="entry name" value="BTB"/>
    <property type="match status" value="1"/>
</dbReference>